<dbReference type="Gene3D" id="3.30.450.40">
    <property type="match status" value="1"/>
</dbReference>
<keyword evidence="8" id="KW-1133">Transmembrane helix</keyword>
<dbReference type="PANTHER" id="PTHR43047:SF72">
    <property type="entry name" value="OSMOSENSING HISTIDINE PROTEIN KINASE SLN1"/>
    <property type="match status" value="1"/>
</dbReference>
<reference evidence="12 13" key="1">
    <citation type="journal article" date="2016" name="Nat. Commun.">
        <title>Thousands of microbial genomes shed light on interconnected biogeochemical processes in an aquifer system.</title>
        <authorList>
            <person name="Anantharaman K."/>
            <person name="Brown C.T."/>
            <person name="Hug L.A."/>
            <person name="Sharon I."/>
            <person name="Castelle C.J."/>
            <person name="Probst A.J."/>
            <person name="Thomas B.C."/>
            <person name="Singh A."/>
            <person name="Wilkins M.J."/>
            <person name="Karaoz U."/>
            <person name="Brodie E.L."/>
            <person name="Williams K.H."/>
            <person name="Hubbard S.S."/>
            <person name="Banfield J.F."/>
        </authorList>
    </citation>
    <scope>NUCLEOTIDE SEQUENCE [LARGE SCALE GENOMIC DNA]</scope>
</reference>
<keyword evidence="6" id="KW-0902">Two-component regulatory system</keyword>
<dbReference type="SUPFAM" id="SSF55874">
    <property type="entry name" value="ATPase domain of HSP90 chaperone/DNA topoisomerase II/histidine kinase"/>
    <property type="match status" value="1"/>
</dbReference>
<evidence type="ECO:0000256" key="5">
    <source>
        <dbReference type="ARBA" id="ARBA00022777"/>
    </source>
</evidence>
<dbReference type="InterPro" id="IPR029016">
    <property type="entry name" value="GAF-like_dom_sf"/>
</dbReference>
<evidence type="ECO:0000313" key="12">
    <source>
        <dbReference type="EMBL" id="OGE79089.1"/>
    </source>
</evidence>
<dbReference type="InterPro" id="IPR036890">
    <property type="entry name" value="HATPase_C_sf"/>
</dbReference>
<dbReference type="GO" id="GO:0006355">
    <property type="term" value="P:regulation of DNA-templated transcription"/>
    <property type="evidence" value="ECO:0007669"/>
    <property type="project" value="InterPro"/>
</dbReference>
<dbReference type="Pfam" id="PF00989">
    <property type="entry name" value="PAS"/>
    <property type="match status" value="1"/>
</dbReference>
<dbReference type="InterPro" id="IPR003661">
    <property type="entry name" value="HisK_dim/P_dom"/>
</dbReference>
<dbReference type="AlphaFoldDB" id="A0A1F5NN29"/>
<dbReference type="SMART" id="SM00388">
    <property type="entry name" value="HisKA"/>
    <property type="match status" value="1"/>
</dbReference>
<comment type="caution">
    <text evidence="12">The sequence shown here is derived from an EMBL/GenBank/DDBJ whole genome shotgun (WGS) entry which is preliminary data.</text>
</comment>
<evidence type="ECO:0000259" key="9">
    <source>
        <dbReference type="PROSITE" id="PS50109"/>
    </source>
</evidence>
<dbReference type="InterPro" id="IPR003594">
    <property type="entry name" value="HATPase_dom"/>
</dbReference>
<dbReference type="CDD" id="cd00130">
    <property type="entry name" value="PAS"/>
    <property type="match status" value="1"/>
</dbReference>
<keyword evidence="4" id="KW-0808">Transferase</keyword>
<evidence type="ECO:0000256" key="7">
    <source>
        <dbReference type="ARBA" id="ARBA00023136"/>
    </source>
</evidence>
<dbReference type="Gene3D" id="3.30.450.20">
    <property type="entry name" value="PAS domain"/>
    <property type="match status" value="1"/>
</dbReference>
<evidence type="ECO:0000256" key="3">
    <source>
        <dbReference type="ARBA" id="ARBA00022553"/>
    </source>
</evidence>
<dbReference type="FunFam" id="3.30.565.10:FF:000006">
    <property type="entry name" value="Sensor histidine kinase WalK"/>
    <property type="match status" value="1"/>
</dbReference>
<dbReference type="EMBL" id="MFEK01000007">
    <property type="protein sequence ID" value="OGE79089.1"/>
    <property type="molecule type" value="Genomic_DNA"/>
</dbReference>
<dbReference type="FunFam" id="1.10.287.130:FF:000001">
    <property type="entry name" value="Two-component sensor histidine kinase"/>
    <property type="match status" value="1"/>
</dbReference>
<name>A0A1F5NN29_9BACT</name>
<protein>
    <recommendedName>
        <fullName evidence="2">histidine kinase</fullName>
        <ecNumber evidence="2">2.7.13.3</ecNumber>
    </recommendedName>
</protein>
<evidence type="ECO:0000256" key="4">
    <source>
        <dbReference type="ARBA" id="ARBA00022679"/>
    </source>
</evidence>
<proteinExistence type="predicted"/>
<dbReference type="NCBIfam" id="TIGR00229">
    <property type="entry name" value="sensory_box"/>
    <property type="match status" value="1"/>
</dbReference>
<accession>A0A1F5NN29</accession>
<comment type="catalytic activity">
    <reaction evidence="1">
        <text>ATP + protein L-histidine = ADP + protein N-phospho-L-histidine.</text>
        <dbReference type="EC" id="2.7.13.3"/>
    </reaction>
</comment>
<keyword evidence="7 8" id="KW-0472">Membrane</keyword>
<dbReference type="SUPFAM" id="SSF55785">
    <property type="entry name" value="PYP-like sensor domain (PAS domain)"/>
    <property type="match status" value="1"/>
</dbReference>
<evidence type="ECO:0000313" key="13">
    <source>
        <dbReference type="Proteomes" id="UP000176864"/>
    </source>
</evidence>
<dbReference type="Proteomes" id="UP000176864">
    <property type="component" value="Unassembled WGS sequence"/>
</dbReference>
<dbReference type="InterPro" id="IPR036097">
    <property type="entry name" value="HisK_dim/P_sf"/>
</dbReference>
<evidence type="ECO:0000259" key="11">
    <source>
        <dbReference type="PROSITE" id="PS50113"/>
    </source>
</evidence>
<organism evidence="12 13">
    <name type="scientific">Candidatus Doudnabacteria bacterium RIFCSPHIGHO2_01_FULL_46_14</name>
    <dbReference type="NCBI Taxonomy" id="1817824"/>
    <lineage>
        <taxon>Bacteria</taxon>
        <taxon>Candidatus Doudnaibacteriota</taxon>
    </lineage>
</organism>
<feature type="domain" description="PAC" evidence="11">
    <location>
        <begin position="277"/>
        <end position="330"/>
    </location>
</feature>
<dbReference type="SMART" id="SM00387">
    <property type="entry name" value="HATPase_c"/>
    <property type="match status" value="1"/>
</dbReference>
<dbReference type="InterPro" id="IPR013767">
    <property type="entry name" value="PAS_fold"/>
</dbReference>
<dbReference type="Pfam" id="PF00512">
    <property type="entry name" value="HisKA"/>
    <property type="match status" value="1"/>
</dbReference>
<dbReference type="Pfam" id="PF02518">
    <property type="entry name" value="HATPase_c"/>
    <property type="match status" value="1"/>
</dbReference>
<keyword evidence="3" id="KW-0597">Phosphoprotein</keyword>
<evidence type="ECO:0000256" key="6">
    <source>
        <dbReference type="ARBA" id="ARBA00023012"/>
    </source>
</evidence>
<dbReference type="InterPro" id="IPR005467">
    <property type="entry name" value="His_kinase_dom"/>
</dbReference>
<dbReference type="PANTHER" id="PTHR43047">
    <property type="entry name" value="TWO-COMPONENT HISTIDINE PROTEIN KINASE"/>
    <property type="match status" value="1"/>
</dbReference>
<dbReference type="PROSITE" id="PS50113">
    <property type="entry name" value="PAC"/>
    <property type="match status" value="1"/>
</dbReference>
<evidence type="ECO:0000259" key="10">
    <source>
        <dbReference type="PROSITE" id="PS50112"/>
    </source>
</evidence>
<dbReference type="SUPFAM" id="SSF47384">
    <property type="entry name" value="Homodimeric domain of signal transducing histidine kinase"/>
    <property type="match status" value="1"/>
</dbReference>
<dbReference type="CDD" id="cd00082">
    <property type="entry name" value="HisKA"/>
    <property type="match status" value="1"/>
</dbReference>
<dbReference type="Gene3D" id="3.30.565.10">
    <property type="entry name" value="Histidine kinase-like ATPase, C-terminal domain"/>
    <property type="match status" value="1"/>
</dbReference>
<dbReference type="Gene3D" id="1.10.287.130">
    <property type="match status" value="1"/>
</dbReference>
<dbReference type="GO" id="GO:0000155">
    <property type="term" value="F:phosphorelay sensor kinase activity"/>
    <property type="evidence" value="ECO:0007669"/>
    <property type="project" value="InterPro"/>
</dbReference>
<dbReference type="PROSITE" id="PS50109">
    <property type="entry name" value="HIS_KIN"/>
    <property type="match status" value="1"/>
</dbReference>
<keyword evidence="5" id="KW-0418">Kinase</keyword>
<dbReference type="InterPro" id="IPR000700">
    <property type="entry name" value="PAS-assoc_C"/>
</dbReference>
<dbReference type="InterPro" id="IPR000014">
    <property type="entry name" value="PAS"/>
</dbReference>
<dbReference type="GO" id="GO:0005886">
    <property type="term" value="C:plasma membrane"/>
    <property type="evidence" value="ECO:0007669"/>
    <property type="project" value="TreeGrafter"/>
</dbReference>
<feature type="domain" description="PAS" evidence="10">
    <location>
        <begin position="211"/>
        <end position="251"/>
    </location>
</feature>
<feature type="domain" description="Histidine kinase" evidence="9">
    <location>
        <begin position="334"/>
        <end position="581"/>
    </location>
</feature>
<dbReference type="InterPro" id="IPR035965">
    <property type="entry name" value="PAS-like_dom_sf"/>
</dbReference>
<gene>
    <name evidence="12" type="ORF">A2751_05590</name>
</gene>
<dbReference type="InterPro" id="IPR004358">
    <property type="entry name" value="Sig_transdc_His_kin-like_C"/>
</dbReference>
<dbReference type="PROSITE" id="PS50112">
    <property type="entry name" value="PAS"/>
    <property type="match status" value="1"/>
</dbReference>
<evidence type="ECO:0000256" key="1">
    <source>
        <dbReference type="ARBA" id="ARBA00000085"/>
    </source>
</evidence>
<dbReference type="SUPFAM" id="SSF55781">
    <property type="entry name" value="GAF domain-like"/>
    <property type="match status" value="1"/>
</dbReference>
<evidence type="ECO:0000256" key="8">
    <source>
        <dbReference type="SAM" id="Phobius"/>
    </source>
</evidence>
<dbReference type="PRINTS" id="PR00344">
    <property type="entry name" value="BCTRLSENSOR"/>
</dbReference>
<evidence type="ECO:0000256" key="2">
    <source>
        <dbReference type="ARBA" id="ARBA00012438"/>
    </source>
</evidence>
<keyword evidence="8" id="KW-0812">Transmembrane</keyword>
<dbReference type="EC" id="2.7.13.3" evidence="2"/>
<dbReference type="STRING" id="1817824.A2751_05590"/>
<dbReference type="GO" id="GO:0009927">
    <property type="term" value="F:histidine phosphotransfer kinase activity"/>
    <property type="evidence" value="ECO:0007669"/>
    <property type="project" value="TreeGrafter"/>
</dbReference>
<sequence>MFNPGISTDPIFWAAIFSLVVLIVAWIEFRRLYARLIDREELMRRRMYEISILRELGERIGYSLNVQKIVDIISSSLGNLLPYSMVVYMLPTESGRLLYHVNLAEPVSKGFIADARIRMLKSFSTLLGKNYTESDVDETVTGVVTDPTNASKVESFFNIPIVINNRPAGIFTVASTKPGLYKTSQEVEILYTIMNQASEAVSKLEIVLEVEKGKLNSMVSSMADGVLMVDPANRVMVVNPQTRTLLGIKAEHPTIFEILDKLSDHLDLRTKIEESIRKDEVIVEDEVAIEGRFVQILISPVKDNKNEPIGSVVLFHDVTHEKEVEKMREDFTSMMVHELRSPLTGIRSIADLLKSEKIKNEQKKYQEFVSLISVNSSSMLDLVNDLLDVAKIEAGKFQVFKKPGDIKKIIKQRIESFTSLAAESRLEIVENVGPEVPDSLALDDMKITQVFNNIISNAIKFTPPGGKITLSAFVCKRDDDVGVHAENLKLPWPVFAKGNVCAMDELIISISDTGMGIPEVEVGRLFNKFQQLSTASKSEKKGSGLGLVIVKGIVEAHGGRVNVISAEGKGTTFYFSLPLVEEKNVKPVAKV</sequence>
<feature type="transmembrane region" description="Helical" evidence="8">
    <location>
        <begin position="12"/>
        <end position="29"/>
    </location>
</feature>